<gene>
    <name evidence="5" type="ORF">GCM10009550_06220</name>
</gene>
<dbReference type="SUPFAM" id="SSF110710">
    <property type="entry name" value="TTHA0583/YokD-like"/>
    <property type="match status" value="1"/>
</dbReference>
<organism evidence="5 6">
    <name type="scientific">Actinocorallia libanotica</name>
    <dbReference type="NCBI Taxonomy" id="46162"/>
    <lineage>
        <taxon>Bacteria</taxon>
        <taxon>Bacillati</taxon>
        <taxon>Actinomycetota</taxon>
        <taxon>Actinomycetes</taxon>
        <taxon>Streptosporangiales</taxon>
        <taxon>Thermomonosporaceae</taxon>
        <taxon>Actinocorallia</taxon>
    </lineage>
</organism>
<sequence>MSGSELSAALRRLGLGADAVVLVHSSLRSLAPLQNRAAALLDALREVTGPGGTVVVPTFTPENSRTSSAYLAAVRGLGPTGRTEYHRRMKPFDPATTPSATGLFTEYLRTSENAVRSAHPQTSFAAVGPLADFLTADHALNCHLGEESPLSRLYDAGALVLLIGVGYGRCTAFHLAEYRYHENPPSQEYQAVVLDRGERRWRRFRDIRLDDSDFELLGKEMEQEVPVAHDTFFGSELRMFALRDAVDFAKRWLRDVRIHHETSQDAVH</sequence>
<comment type="caution">
    <text evidence="5">The sequence shown here is derived from an EMBL/GenBank/DDBJ whole genome shotgun (WGS) entry which is preliminary data.</text>
</comment>
<name>A0ABN1Q758_9ACTN</name>
<evidence type="ECO:0000313" key="6">
    <source>
        <dbReference type="Proteomes" id="UP001500665"/>
    </source>
</evidence>
<comment type="catalytic activity">
    <reaction evidence="4">
        <text>a 2-deoxystreptamine antibiotic + acetyl-CoA = an N(3)-acetyl-2-deoxystreptamine antibiotic + CoA + H(+)</text>
        <dbReference type="Rhea" id="RHEA:12665"/>
        <dbReference type="ChEBI" id="CHEBI:15378"/>
        <dbReference type="ChEBI" id="CHEBI:57287"/>
        <dbReference type="ChEBI" id="CHEBI:57288"/>
        <dbReference type="ChEBI" id="CHEBI:57921"/>
        <dbReference type="ChEBI" id="CHEBI:77452"/>
        <dbReference type="EC" id="2.3.1.81"/>
    </reaction>
</comment>
<evidence type="ECO:0000256" key="4">
    <source>
        <dbReference type="RuleBase" id="RU365031"/>
    </source>
</evidence>
<evidence type="ECO:0000256" key="1">
    <source>
        <dbReference type="ARBA" id="ARBA00006383"/>
    </source>
</evidence>
<dbReference type="InterPro" id="IPR003679">
    <property type="entry name" value="Amioglycoside_AcTrfase"/>
</dbReference>
<dbReference type="Pfam" id="PF02522">
    <property type="entry name" value="Antibiotic_NAT"/>
    <property type="match status" value="1"/>
</dbReference>
<keyword evidence="6" id="KW-1185">Reference proteome</keyword>
<keyword evidence="2 4" id="KW-0808">Transferase</keyword>
<accession>A0ABN1Q758</accession>
<dbReference type="Proteomes" id="UP001500665">
    <property type="component" value="Unassembled WGS sequence"/>
</dbReference>
<evidence type="ECO:0000256" key="3">
    <source>
        <dbReference type="ARBA" id="ARBA00023315"/>
    </source>
</evidence>
<proteinExistence type="inferred from homology"/>
<keyword evidence="4" id="KW-0046">Antibiotic resistance</keyword>
<dbReference type="EMBL" id="BAAAHH010000002">
    <property type="protein sequence ID" value="GAA0938503.1"/>
    <property type="molecule type" value="Genomic_DNA"/>
</dbReference>
<dbReference type="EC" id="2.3.1.-" evidence="4"/>
<dbReference type="InterPro" id="IPR028345">
    <property type="entry name" value="Antibiotic_NAT-like"/>
</dbReference>
<reference evidence="5 6" key="1">
    <citation type="journal article" date="2019" name="Int. J. Syst. Evol. Microbiol.">
        <title>The Global Catalogue of Microorganisms (GCM) 10K type strain sequencing project: providing services to taxonomists for standard genome sequencing and annotation.</title>
        <authorList>
            <consortium name="The Broad Institute Genomics Platform"/>
            <consortium name="The Broad Institute Genome Sequencing Center for Infectious Disease"/>
            <person name="Wu L."/>
            <person name="Ma J."/>
        </authorList>
    </citation>
    <scope>NUCLEOTIDE SEQUENCE [LARGE SCALE GENOMIC DNA]</scope>
    <source>
        <strain evidence="5 6">JCM 10696</strain>
    </source>
</reference>
<evidence type="ECO:0000256" key="2">
    <source>
        <dbReference type="ARBA" id="ARBA00022679"/>
    </source>
</evidence>
<keyword evidence="3 4" id="KW-0012">Acyltransferase</keyword>
<comment type="similarity">
    <text evidence="1 4">Belongs to the antibiotic N-acetyltransferase family.</text>
</comment>
<evidence type="ECO:0000313" key="5">
    <source>
        <dbReference type="EMBL" id="GAA0938503.1"/>
    </source>
</evidence>
<dbReference type="PANTHER" id="PTHR11104">
    <property type="entry name" value="AMINOGLYCOSIDE N3-ACETYLTRANSFERASE"/>
    <property type="match status" value="1"/>
</dbReference>
<dbReference type="PANTHER" id="PTHR11104:SF0">
    <property type="entry name" value="SPBETA PROPHAGE-DERIVED AMINOGLYCOSIDE N(3')-ACETYLTRANSFERASE-LIKE PROTEIN YOKD"/>
    <property type="match status" value="1"/>
</dbReference>
<protein>
    <recommendedName>
        <fullName evidence="4">Aminoglycoside N(3)-acetyltransferase</fullName>
        <ecNumber evidence="4">2.3.1.-</ecNumber>
    </recommendedName>
</protein>